<accession>A0A0C3D572</accession>
<reference evidence="12 13" key="1">
    <citation type="submission" date="2014-04" db="EMBL/GenBank/DDBJ databases">
        <authorList>
            <consortium name="DOE Joint Genome Institute"/>
            <person name="Kuo A."/>
            <person name="Martino E."/>
            <person name="Perotto S."/>
            <person name="Kohler A."/>
            <person name="Nagy L.G."/>
            <person name="Floudas D."/>
            <person name="Copeland A."/>
            <person name="Barry K.W."/>
            <person name="Cichocki N."/>
            <person name="Veneault-Fourrey C."/>
            <person name="LaButti K."/>
            <person name="Lindquist E.A."/>
            <person name="Lipzen A."/>
            <person name="Lundell T."/>
            <person name="Morin E."/>
            <person name="Murat C."/>
            <person name="Sun H."/>
            <person name="Tunlid A."/>
            <person name="Henrissat B."/>
            <person name="Grigoriev I.V."/>
            <person name="Hibbett D.S."/>
            <person name="Martin F."/>
            <person name="Nordberg H.P."/>
            <person name="Cantor M.N."/>
            <person name="Hua S.X."/>
        </authorList>
    </citation>
    <scope>NUCLEOTIDE SEQUENCE [LARGE SCALE GENOMIC DNA]</scope>
    <source>
        <strain evidence="12 13">Zn</strain>
    </source>
</reference>
<keyword evidence="5 10" id="KW-0378">Hydrolase</keyword>
<dbReference type="Gene3D" id="3.40.50.1700">
    <property type="entry name" value="Glycoside hydrolase family 3 C-terminal domain"/>
    <property type="match status" value="1"/>
</dbReference>
<dbReference type="InterPro" id="IPR036962">
    <property type="entry name" value="Glyco_hydro_3_N_sf"/>
</dbReference>
<dbReference type="AlphaFoldDB" id="A0A0C3D572"/>
<evidence type="ECO:0000256" key="5">
    <source>
        <dbReference type="ARBA" id="ARBA00022801"/>
    </source>
</evidence>
<reference evidence="13" key="2">
    <citation type="submission" date="2015-01" db="EMBL/GenBank/DDBJ databases">
        <title>Evolutionary Origins and Diversification of the Mycorrhizal Mutualists.</title>
        <authorList>
            <consortium name="DOE Joint Genome Institute"/>
            <consortium name="Mycorrhizal Genomics Consortium"/>
            <person name="Kohler A."/>
            <person name="Kuo A."/>
            <person name="Nagy L.G."/>
            <person name="Floudas D."/>
            <person name="Copeland A."/>
            <person name="Barry K.W."/>
            <person name="Cichocki N."/>
            <person name="Veneault-Fourrey C."/>
            <person name="LaButti K."/>
            <person name="Lindquist E.A."/>
            <person name="Lipzen A."/>
            <person name="Lundell T."/>
            <person name="Morin E."/>
            <person name="Murat C."/>
            <person name="Riley R."/>
            <person name="Ohm R."/>
            <person name="Sun H."/>
            <person name="Tunlid A."/>
            <person name="Henrissat B."/>
            <person name="Grigoriev I.V."/>
            <person name="Hibbett D.S."/>
            <person name="Martin F."/>
        </authorList>
    </citation>
    <scope>NUCLEOTIDE SEQUENCE [LARGE SCALE GENOMIC DNA]</scope>
    <source>
        <strain evidence="13">Zn</strain>
    </source>
</reference>
<dbReference type="InterPro" id="IPR017853">
    <property type="entry name" value="GH"/>
</dbReference>
<keyword evidence="8 10" id="KW-0326">Glycosidase</keyword>
<evidence type="ECO:0000256" key="10">
    <source>
        <dbReference type="RuleBase" id="RU361161"/>
    </source>
</evidence>
<organism evidence="12 13">
    <name type="scientific">Oidiodendron maius (strain Zn)</name>
    <dbReference type="NCBI Taxonomy" id="913774"/>
    <lineage>
        <taxon>Eukaryota</taxon>
        <taxon>Fungi</taxon>
        <taxon>Dikarya</taxon>
        <taxon>Ascomycota</taxon>
        <taxon>Pezizomycotina</taxon>
        <taxon>Leotiomycetes</taxon>
        <taxon>Leotiomycetes incertae sedis</taxon>
        <taxon>Myxotrichaceae</taxon>
        <taxon>Oidiodendron</taxon>
    </lineage>
</organism>
<evidence type="ECO:0000256" key="3">
    <source>
        <dbReference type="ARBA" id="ARBA00005336"/>
    </source>
</evidence>
<evidence type="ECO:0000256" key="2">
    <source>
        <dbReference type="ARBA" id="ARBA00004987"/>
    </source>
</evidence>
<dbReference type="EMBL" id="KN832883">
    <property type="protein sequence ID" value="KIM97042.1"/>
    <property type="molecule type" value="Genomic_DNA"/>
</dbReference>
<keyword evidence="7 10" id="KW-0119">Carbohydrate metabolism</keyword>
<keyword evidence="9 10" id="KW-0624">Polysaccharide degradation</keyword>
<dbReference type="Gene3D" id="3.20.20.300">
    <property type="entry name" value="Glycoside hydrolase, family 3, N-terminal domain"/>
    <property type="match status" value="1"/>
</dbReference>
<evidence type="ECO:0000313" key="13">
    <source>
        <dbReference type="Proteomes" id="UP000054321"/>
    </source>
</evidence>
<dbReference type="PRINTS" id="PR00133">
    <property type="entry name" value="GLHYDRLASE3"/>
</dbReference>
<dbReference type="InterPro" id="IPR050288">
    <property type="entry name" value="Cellulose_deg_GH3"/>
</dbReference>
<name>A0A0C3D572_OIDMZ</name>
<comment type="catalytic activity">
    <reaction evidence="1 10">
        <text>Hydrolysis of terminal, non-reducing beta-D-glucosyl residues with release of beta-D-glucose.</text>
        <dbReference type="EC" id="3.2.1.21"/>
    </reaction>
</comment>
<evidence type="ECO:0000256" key="6">
    <source>
        <dbReference type="ARBA" id="ARBA00023180"/>
    </source>
</evidence>
<dbReference type="STRING" id="913774.A0A0C3D572"/>
<evidence type="ECO:0000259" key="11">
    <source>
        <dbReference type="SMART" id="SM01217"/>
    </source>
</evidence>
<dbReference type="PANTHER" id="PTHR42715">
    <property type="entry name" value="BETA-GLUCOSIDASE"/>
    <property type="match status" value="1"/>
</dbReference>
<dbReference type="EC" id="3.2.1.21" evidence="4 10"/>
<dbReference type="GO" id="GO:0008422">
    <property type="term" value="F:beta-glucosidase activity"/>
    <property type="evidence" value="ECO:0007669"/>
    <property type="project" value="UniProtKB-EC"/>
</dbReference>
<dbReference type="OrthoDB" id="2123594at2759"/>
<evidence type="ECO:0000256" key="8">
    <source>
        <dbReference type="ARBA" id="ARBA00023295"/>
    </source>
</evidence>
<evidence type="ECO:0000313" key="12">
    <source>
        <dbReference type="EMBL" id="KIM97042.1"/>
    </source>
</evidence>
<dbReference type="Pfam" id="PF00933">
    <property type="entry name" value="Glyco_hydro_3"/>
    <property type="match status" value="1"/>
</dbReference>
<dbReference type="Pfam" id="PF01915">
    <property type="entry name" value="Glyco_hydro_3_C"/>
    <property type="match status" value="1"/>
</dbReference>
<evidence type="ECO:0000256" key="7">
    <source>
        <dbReference type="ARBA" id="ARBA00023277"/>
    </source>
</evidence>
<comment type="pathway">
    <text evidence="2 10">Glycan metabolism; cellulose degradation.</text>
</comment>
<dbReference type="Pfam" id="PF14310">
    <property type="entry name" value="Fn3-like"/>
    <property type="match status" value="1"/>
</dbReference>
<dbReference type="PANTHER" id="PTHR42715:SF10">
    <property type="entry name" value="BETA-GLUCOSIDASE"/>
    <property type="match status" value="1"/>
</dbReference>
<dbReference type="InterPro" id="IPR019800">
    <property type="entry name" value="Glyco_hydro_3_AS"/>
</dbReference>
<dbReference type="GO" id="GO:0030245">
    <property type="term" value="P:cellulose catabolic process"/>
    <property type="evidence" value="ECO:0007669"/>
    <property type="project" value="UniProtKB-UniPathway"/>
</dbReference>
<evidence type="ECO:0000256" key="9">
    <source>
        <dbReference type="ARBA" id="ARBA00023326"/>
    </source>
</evidence>
<dbReference type="UniPathway" id="UPA00696"/>
<feature type="domain" description="Fibronectin type III-like" evidence="11">
    <location>
        <begin position="549"/>
        <end position="617"/>
    </location>
</feature>
<dbReference type="InterPro" id="IPR026891">
    <property type="entry name" value="Fn3-like"/>
</dbReference>
<dbReference type="InterPro" id="IPR001764">
    <property type="entry name" value="Glyco_hydro_3_N"/>
</dbReference>
<sequence length="630" mass="68738">MSASWNVPLYEQAISCIRDEHVSIGVRWVLSPELDVGKEPRYGRVGEMYGEDPYLSGIFGTSYVKTMQEKDENGYMKVATTIKHFVYGLPKGGINTASQNGGVNHIFNDLAAPFIATIRDAKPASLMVSYATIDREPMSANKFMIQTVLREKIGFEGVVMSDAVAILHLFTQSKVATSIEDAGLRALRAGLQLELSPSQPAVFPTLLSSVNITWVRECINESVLKLLLVKFESGTFDEALPQLEDARNTLRSDIHLDINRNISRESIVLLQNDGILPLRKKSGKWPRTAIIGPFANILNAGSYAPNNSTNRSFGKSFYQSAGATLGSDAVQFVQGVSIVGDNTSEIEAAVRAAKSSELVVLMLGSLSVNPVDPLFAQRTDGEFFAHADLGFPGQQQNLLDQVLATGVPTVLILSGGQSFILNDRTRQSNAILHSFLGGEYTGDALVEILTGQVNPSGKLTISMPQASGAEPVYYDFLPSDNQGGPGSFIPGVDFSSAWQFPNLTRTPPLPFGFGMSYTNFNFSSPKISSGDAIQVSVAVSNTGGMAGKEVVQLYFRPEYSMMEFPVKKLIRFTKVSLAPGDTQTVTFSVPTWDLGYYRNMEWQVDPGEYMFWVGSSSRDQDLMPLNITII</sequence>
<dbReference type="FunFam" id="2.60.40.10:FF:000495">
    <property type="entry name" value="Periplasmic beta-glucosidase"/>
    <property type="match status" value="1"/>
</dbReference>
<evidence type="ECO:0000256" key="1">
    <source>
        <dbReference type="ARBA" id="ARBA00000448"/>
    </source>
</evidence>
<gene>
    <name evidence="12" type="ORF">OIDMADRAFT_131178</name>
</gene>
<dbReference type="SUPFAM" id="SSF52279">
    <property type="entry name" value="Beta-D-glucan exohydrolase, C-terminal domain"/>
    <property type="match status" value="1"/>
</dbReference>
<dbReference type="SMART" id="SM01217">
    <property type="entry name" value="Fn3_like"/>
    <property type="match status" value="1"/>
</dbReference>
<dbReference type="InParanoid" id="A0A0C3D572"/>
<evidence type="ECO:0000256" key="4">
    <source>
        <dbReference type="ARBA" id="ARBA00012744"/>
    </source>
</evidence>
<keyword evidence="13" id="KW-1185">Reference proteome</keyword>
<dbReference type="SUPFAM" id="SSF51445">
    <property type="entry name" value="(Trans)glycosidases"/>
    <property type="match status" value="1"/>
</dbReference>
<comment type="similarity">
    <text evidence="3 10">Belongs to the glycosyl hydrolase 3 family.</text>
</comment>
<protein>
    <recommendedName>
        <fullName evidence="4 10">beta-glucosidase</fullName>
        <ecNumber evidence="4 10">3.2.1.21</ecNumber>
    </recommendedName>
</protein>
<dbReference type="HOGENOM" id="CLU_004542_5_1_1"/>
<dbReference type="InterPro" id="IPR036881">
    <property type="entry name" value="Glyco_hydro_3_C_sf"/>
</dbReference>
<dbReference type="Proteomes" id="UP000054321">
    <property type="component" value="Unassembled WGS sequence"/>
</dbReference>
<proteinExistence type="inferred from homology"/>
<dbReference type="InterPro" id="IPR013783">
    <property type="entry name" value="Ig-like_fold"/>
</dbReference>
<dbReference type="PROSITE" id="PS00775">
    <property type="entry name" value="GLYCOSYL_HYDROL_F3"/>
    <property type="match status" value="1"/>
</dbReference>
<dbReference type="InterPro" id="IPR002772">
    <property type="entry name" value="Glyco_hydro_3_C"/>
</dbReference>
<keyword evidence="6" id="KW-0325">Glycoprotein</keyword>
<dbReference type="Gene3D" id="2.60.40.10">
    <property type="entry name" value="Immunoglobulins"/>
    <property type="match status" value="1"/>
</dbReference>